<evidence type="ECO:0008006" key="4">
    <source>
        <dbReference type="Google" id="ProtNLM"/>
    </source>
</evidence>
<evidence type="ECO:0000256" key="1">
    <source>
        <dbReference type="SAM" id="Phobius"/>
    </source>
</evidence>
<feature type="transmembrane region" description="Helical" evidence="1">
    <location>
        <begin position="28"/>
        <end position="47"/>
    </location>
</feature>
<feature type="transmembrane region" description="Helical" evidence="1">
    <location>
        <begin position="338"/>
        <end position="359"/>
    </location>
</feature>
<sequence length="706" mass="73964">MTATAHDAAPAPVLSPALRAFASAPERLVLIGVALALAAGGAVSLGIHYWWTVLPAAAAITVLAWRPLGPRAAATAADARAGAIAVGGTVVWTVVNIALAAEYVIVVRDPGFLTLSGLWLADHPHTDIPAAGAVEAAAAHASALPDASEAWNLAGDVIQPQGAKMLPATIAIGGWVAGDTGVLAANVVIGALGILAVYAVARRFLGPAAALAPAGALALTVSHIGLSRAAYSEPLTLLLVIAGILWAWRGVEQRSLALIAAGAIASGATTFIRIDGAASAIGALAGVAVALALVDADRAWRRKAAVVFLAAQATVLTLGYVALARWSTEYLERLADEAYALLFAYGAVAGLVGVWVLLWSPRLHVDLWLPAWADALGRRGAIAAGAIVVTGMAVLASRPLWTTVHRGTEAERDRFTNGVVEGFQAAQGLPIEPTRTYAESTVTWLSYYLTWPLVVLGIIGLGIATYRMVRRHGGWAVFMGAVMAPTLVYLWRPAIVPDHLWAIRRFEPATLPGFVLAAAAAAWALTGLARTPAARAALRRVAAALMIVMPLSTWLSIAPAEEYPLSGAVNVTSREMIGARTQLDRLCAIDPGRPIVLVGTSSHFGSLRVMCDVPVVLMLSSPSAEDLAEMATAWERAPLVLTREVDDVPWSSDPLVVVESRVTHSGYSLQRIPRTFVERSYSWYAGVVDDTGEVRPVHVGETLTTP</sequence>
<dbReference type="RefSeq" id="WP_301142488.1">
    <property type="nucleotide sequence ID" value="NZ_JAUHQA010000001.1"/>
</dbReference>
<comment type="caution">
    <text evidence="2">The sequence shown here is derived from an EMBL/GenBank/DDBJ whole genome shotgun (WGS) entry which is preliminary data.</text>
</comment>
<feature type="transmembrane region" description="Helical" evidence="1">
    <location>
        <begin position="231"/>
        <end position="248"/>
    </location>
</feature>
<feature type="transmembrane region" description="Helical" evidence="1">
    <location>
        <begin position="255"/>
        <end position="272"/>
    </location>
</feature>
<feature type="transmembrane region" description="Helical" evidence="1">
    <location>
        <begin position="541"/>
        <end position="560"/>
    </location>
</feature>
<feature type="transmembrane region" description="Helical" evidence="1">
    <location>
        <begin position="306"/>
        <end position="326"/>
    </location>
</feature>
<keyword evidence="1" id="KW-0472">Membrane</keyword>
<feature type="transmembrane region" description="Helical" evidence="1">
    <location>
        <begin position="183"/>
        <end position="201"/>
    </location>
</feature>
<gene>
    <name evidence="2" type="ORF">QQX02_08710</name>
</gene>
<protein>
    <recommendedName>
        <fullName evidence="4">Glycosyltransferase RgtA/B/C/D-like domain-containing protein</fullName>
    </recommendedName>
</protein>
<keyword evidence="1" id="KW-0812">Transmembrane</keyword>
<evidence type="ECO:0000313" key="2">
    <source>
        <dbReference type="EMBL" id="MDN4480999.1"/>
    </source>
</evidence>
<feature type="transmembrane region" description="Helical" evidence="1">
    <location>
        <begin position="511"/>
        <end position="529"/>
    </location>
</feature>
<feature type="transmembrane region" description="Helical" evidence="1">
    <location>
        <begin position="473"/>
        <end position="491"/>
    </location>
</feature>
<keyword evidence="1" id="KW-1133">Transmembrane helix</keyword>
<evidence type="ECO:0000313" key="3">
    <source>
        <dbReference type="Proteomes" id="UP001172708"/>
    </source>
</evidence>
<dbReference type="EMBL" id="JAUHQA010000001">
    <property type="protein sequence ID" value="MDN4480999.1"/>
    <property type="molecule type" value="Genomic_DNA"/>
</dbReference>
<organism evidence="2 3">
    <name type="scientific">Demequina muriae</name>
    <dbReference type="NCBI Taxonomy" id="3051664"/>
    <lineage>
        <taxon>Bacteria</taxon>
        <taxon>Bacillati</taxon>
        <taxon>Actinomycetota</taxon>
        <taxon>Actinomycetes</taxon>
        <taxon>Micrococcales</taxon>
        <taxon>Demequinaceae</taxon>
        <taxon>Demequina</taxon>
    </lineage>
</organism>
<dbReference type="Proteomes" id="UP001172708">
    <property type="component" value="Unassembled WGS sequence"/>
</dbReference>
<name>A0ABT8GHZ4_9MICO</name>
<feature type="transmembrane region" description="Helical" evidence="1">
    <location>
        <begin position="81"/>
        <end position="106"/>
    </location>
</feature>
<feature type="transmembrane region" description="Helical" evidence="1">
    <location>
        <begin position="380"/>
        <end position="401"/>
    </location>
</feature>
<reference evidence="2" key="1">
    <citation type="submission" date="2023-06" db="EMBL/GenBank/DDBJ databases">
        <title>Egi l300058.</title>
        <authorList>
            <person name="Gao L."/>
            <person name="Fang B.-Z."/>
            <person name="Li W.-J."/>
        </authorList>
    </citation>
    <scope>NUCLEOTIDE SEQUENCE</scope>
    <source>
        <strain evidence="2">EGI L300058</strain>
    </source>
</reference>
<feature type="transmembrane region" description="Helical" evidence="1">
    <location>
        <begin position="445"/>
        <end position="466"/>
    </location>
</feature>
<proteinExistence type="predicted"/>
<feature type="transmembrane region" description="Helical" evidence="1">
    <location>
        <begin position="278"/>
        <end position="294"/>
    </location>
</feature>
<feature type="transmembrane region" description="Helical" evidence="1">
    <location>
        <begin position="208"/>
        <end position="225"/>
    </location>
</feature>
<keyword evidence="3" id="KW-1185">Reference proteome</keyword>
<accession>A0ABT8GHZ4</accession>